<feature type="transmembrane region" description="Helical" evidence="6">
    <location>
        <begin position="116"/>
        <end position="138"/>
    </location>
</feature>
<dbReference type="PANTHER" id="PTHR30086:SF20">
    <property type="entry name" value="ARGININE EXPORTER PROTEIN ARGO-RELATED"/>
    <property type="match status" value="1"/>
</dbReference>
<evidence type="ECO:0000313" key="8">
    <source>
        <dbReference type="Proteomes" id="UP000004848"/>
    </source>
</evidence>
<dbReference type="GO" id="GO:0005886">
    <property type="term" value="C:plasma membrane"/>
    <property type="evidence" value="ECO:0007669"/>
    <property type="project" value="UniProtKB-SubCell"/>
</dbReference>
<dbReference type="Proteomes" id="UP000004848">
    <property type="component" value="Unassembled WGS sequence"/>
</dbReference>
<dbReference type="OrthoDB" id="9804822at2"/>
<feature type="transmembrane region" description="Helical" evidence="6">
    <location>
        <begin position="158"/>
        <end position="179"/>
    </location>
</feature>
<dbReference type="InterPro" id="IPR001123">
    <property type="entry name" value="LeuE-type"/>
</dbReference>
<sequence length="214" mass="22739">MAYLPDYTTLLAFTAAALVLALTPGPDMTLFMSKTLTQGRRAGLAAVLGATCGLVVHTVLAAIGVSALLSASTVAFAVLKIVGAAYLIWLAVQAVRSGSSLALQAVSTKRQPFHRVWLQALGINILNPKIVLFFVTFLPQFVSATDPHATGKLMFLGFYFVALGMPICTAMVLGASAFARFLKTSPKFMRAFDWAFAGIMGTFAMKLLVAKANE</sequence>
<feature type="transmembrane region" description="Helical" evidence="6">
    <location>
        <begin position="6"/>
        <end position="23"/>
    </location>
</feature>
<accession>A0NQF2</accession>
<dbReference type="PANTHER" id="PTHR30086">
    <property type="entry name" value="ARGININE EXPORTER PROTEIN ARGO"/>
    <property type="match status" value="1"/>
</dbReference>
<organism evidence="7 8">
    <name type="scientific">Roseibium aggregatum (strain ATCC 25650 / DSM 13394 / JCM 20685 / NBRC 16684 / NCIMB 2208 / IAM 12614 / B1)</name>
    <name type="common">Stappia aggregata</name>
    <dbReference type="NCBI Taxonomy" id="384765"/>
    <lineage>
        <taxon>Bacteria</taxon>
        <taxon>Pseudomonadati</taxon>
        <taxon>Pseudomonadota</taxon>
        <taxon>Alphaproteobacteria</taxon>
        <taxon>Hyphomicrobiales</taxon>
        <taxon>Stappiaceae</taxon>
        <taxon>Roseibium</taxon>
    </lineage>
</organism>
<dbReference type="GO" id="GO:0015171">
    <property type="term" value="F:amino acid transmembrane transporter activity"/>
    <property type="evidence" value="ECO:0007669"/>
    <property type="project" value="TreeGrafter"/>
</dbReference>
<comment type="subcellular location">
    <subcellularLocation>
        <location evidence="1">Cell membrane</location>
        <topology evidence="1">Multi-pass membrane protein</topology>
    </subcellularLocation>
</comment>
<evidence type="ECO:0000256" key="4">
    <source>
        <dbReference type="ARBA" id="ARBA00022989"/>
    </source>
</evidence>
<dbReference type="GeneID" id="68845764"/>
<proteinExistence type="predicted"/>
<evidence type="ECO:0000313" key="7">
    <source>
        <dbReference type="EMBL" id="EAV45010.1"/>
    </source>
</evidence>
<dbReference type="Pfam" id="PF01810">
    <property type="entry name" value="LysE"/>
    <property type="match status" value="1"/>
</dbReference>
<keyword evidence="4 6" id="KW-1133">Transmembrane helix</keyword>
<dbReference type="eggNOG" id="COG1280">
    <property type="taxonomic scope" value="Bacteria"/>
</dbReference>
<keyword evidence="5 6" id="KW-0472">Membrane</keyword>
<reference evidence="7 8" key="1">
    <citation type="submission" date="2006-05" db="EMBL/GenBank/DDBJ databases">
        <authorList>
            <person name="King G."/>
            <person name="Ferriera S."/>
            <person name="Johnson J."/>
            <person name="Kravitz S."/>
            <person name="Beeson K."/>
            <person name="Sutton G."/>
            <person name="Rogers Y.-H."/>
            <person name="Friedman R."/>
            <person name="Frazier M."/>
            <person name="Venter J.C."/>
        </authorList>
    </citation>
    <scope>NUCLEOTIDE SEQUENCE [LARGE SCALE GENOMIC DNA]</scope>
    <source>
        <strain evidence="8">ATCC 25650 / DSM 13394 / JCM 20685 / NBRC 16684 / NCIMB 2208 / IAM 12614 / B1</strain>
    </source>
</reference>
<keyword evidence="3 6" id="KW-0812">Transmembrane</keyword>
<comment type="caution">
    <text evidence="7">The sequence shown here is derived from an EMBL/GenBank/DDBJ whole genome shotgun (WGS) entry which is preliminary data.</text>
</comment>
<evidence type="ECO:0000256" key="6">
    <source>
        <dbReference type="SAM" id="Phobius"/>
    </source>
</evidence>
<evidence type="ECO:0008006" key="9">
    <source>
        <dbReference type="Google" id="ProtNLM"/>
    </source>
</evidence>
<gene>
    <name evidence="7" type="ORF">SIAM614_13383</name>
</gene>
<dbReference type="EMBL" id="AAUW01000004">
    <property type="protein sequence ID" value="EAV45010.1"/>
    <property type="molecule type" value="Genomic_DNA"/>
</dbReference>
<feature type="transmembrane region" description="Helical" evidence="6">
    <location>
        <begin position="191"/>
        <end position="209"/>
    </location>
</feature>
<feature type="transmembrane region" description="Helical" evidence="6">
    <location>
        <begin position="44"/>
        <end position="68"/>
    </location>
</feature>
<protein>
    <recommendedName>
        <fullName evidence="9">Threonine/homoserine/homoserine lactone efflux protein</fullName>
    </recommendedName>
</protein>
<evidence type="ECO:0000256" key="2">
    <source>
        <dbReference type="ARBA" id="ARBA00022475"/>
    </source>
</evidence>
<keyword evidence="2" id="KW-1003">Cell membrane</keyword>
<dbReference type="PIRSF" id="PIRSF006324">
    <property type="entry name" value="LeuE"/>
    <property type="match status" value="1"/>
</dbReference>
<dbReference type="AlphaFoldDB" id="A0NQF2"/>
<evidence type="ECO:0000256" key="1">
    <source>
        <dbReference type="ARBA" id="ARBA00004651"/>
    </source>
</evidence>
<feature type="transmembrane region" description="Helical" evidence="6">
    <location>
        <begin position="74"/>
        <end position="95"/>
    </location>
</feature>
<dbReference type="RefSeq" id="WP_006933155.1">
    <property type="nucleotide sequence ID" value="NZ_AAUW01000004.1"/>
</dbReference>
<evidence type="ECO:0000256" key="5">
    <source>
        <dbReference type="ARBA" id="ARBA00023136"/>
    </source>
</evidence>
<name>A0NQF2_ROSAI</name>
<evidence type="ECO:0000256" key="3">
    <source>
        <dbReference type="ARBA" id="ARBA00022692"/>
    </source>
</evidence>